<evidence type="ECO:0000259" key="1">
    <source>
        <dbReference type="PROSITE" id="PS50181"/>
    </source>
</evidence>
<feature type="domain" description="F-box" evidence="1">
    <location>
        <begin position="1"/>
        <end position="49"/>
    </location>
</feature>
<reference evidence="2 3" key="1">
    <citation type="submission" date="2017-03" db="EMBL/GenBank/DDBJ databases">
        <title>Genomes of endolithic fungi from Antarctica.</title>
        <authorList>
            <person name="Coleine C."/>
            <person name="Masonjones S."/>
            <person name="Stajich J.E."/>
        </authorList>
    </citation>
    <scope>NUCLEOTIDE SEQUENCE [LARGE SCALE GENOMIC DNA]</scope>
    <source>
        <strain evidence="2 3">CCFEE 6315</strain>
    </source>
</reference>
<dbReference type="Proteomes" id="UP000308549">
    <property type="component" value="Unassembled WGS sequence"/>
</dbReference>
<evidence type="ECO:0000313" key="3">
    <source>
        <dbReference type="Proteomes" id="UP000308549"/>
    </source>
</evidence>
<sequence length="464" mass="51338">MPDLPEELLQAIITHLPPTSSTTRPTLLALCRTSKTFHRLATQTLYHTLDLRPQPLTKVSKADYVRHWETKDDSGFKTAEAAAAAAAAANRAQPYGLLPELLVIFARNPTLASHVREIHLGIWLNDVLRLPANYDTEALVRAASFLGLPAPLTRKLEAGLRALRRDAMIALLLALCGAHLETLRFRMGSDVGFEESVALEFVAAAAAAGAEGGLPRLERVLKVEHREYDEDGTELAALAPFFALPSVKVFEGEFMVHCRAESLEYSARTTHAFLDLSRPSTMQSLTLTLALVDDSGLDALLRSCPVLQSLSIEFASETSTYLDVRFYDIGDLLRRWAPQLRRLRLGLEADLSEWRYEDEPRIPGLGSLISLEGLQELAVPVIALFGAENGGFFDCNGWGWHFRCDEDSVEDIAATLPPALRKLEVSMTNFENFEVVERMMRNIIASRDPEGGSLSVWIDGEEVV</sequence>
<dbReference type="Pfam" id="PF12937">
    <property type="entry name" value="F-box-like"/>
    <property type="match status" value="1"/>
</dbReference>
<evidence type="ECO:0000313" key="2">
    <source>
        <dbReference type="EMBL" id="TKA32870.1"/>
    </source>
</evidence>
<protein>
    <recommendedName>
        <fullName evidence="1">F-box domain-containing protein</fullName>
    </recommendedName>
</protein>
<gene>
    <name evidence="2" type="ORF">B0A50_01096</name>
</gene>
<comment type="caution">
    <text evidence="2">The sequence shown here is derived from an EMBL/GenBank/DDBJ whole genome shotgun (WGS) entry which is preliminary data.</text>
</comment>
<organism evidence="2 3">
    <name type="scientific">Salinomyces thailandicus</name>
    <dbReference type="NCBI Taxonomy" id="706561"/>
    <lineage>
        <taxon>Eukaryota</taxon>
        <taxon>Fungi</taxon>
        <taxon>Dikarya</taxon>
        <taxon>Ascomycota</taxon>
        <taxon>Pezizomycotina</taxon>
        <taxon>Dothideomycetes</taxon>
        <taxon>Dothideomycetidae</taxon>
        <taxon>Mycosphaerellales</taxon>
        <taxon>Teratosphaeriaceae</taxon>
        <taxon>Salinomyces</taxon>
    </lineage>
</organism>
<dbReference type="SUPFAM" id="SSF81383">
    <property type="entry name" value="F-box domain"/>
    <property type="match status" value="1"/>
</dbReference>
<proteinExistence type="predicted"/>
<accession>A0A4U0UBP5</accession>
<name>A0A4U0UBP5_9PEZI</name>
<dbReference type="AlphaFoldDB" id="A0A4U0UBP5"/>
<dbReference type="PROSITE" id="PS50181">
    <property type="entry name" value="FBOX"/>
    <property type="match status" value="1"/>
</dbReference>
<keyword evidence="3" id="KW-1185">Reference proteome</keyword>
<dbReference type="EMBL" id="NAJL01000004">
    <property type="protein sequence ID" value="TKA32870.1"/>
    <property type="molecule type" value="Genomic_DNA"/>
</dbReference>
<dbReference type="InterPro" id="IPR036047">
    <property type="entry name" value="F-box-like_dom_sf"/>
</dbReference>
<dbReference type="InterPro" id="IPR001810">
    <property type="entry name" value="F-box_dom"/>
</dbReference>